<dbReference type="Pfam" id="PF23096">
    <property type="entry name" value="HEAT_PSME4"/>
    <property type="match status" value="1"/>
</dbReference>
<dbReference type="EMBL" id="JAPFFF010000015">
    <property type="protein sequence ID" value="KAK8866907.1"/>
    <property type="molecule type" value="Genomic_DNA"/>
</dbReference>
<keyword evidence="3" id="KW-1185">Reference proteome</keyword>
<evidence type="ECO:0000313" key="2">
    <source>
        <dbReference type="EMBL" id="KAK8866907.1"/>
    </source>
</evidence>
<evidence type="ECO:0000313" key="3">
    <source>
        <dbReference type="Proteomes" id="UP001470230"/>
    </source>
</evidence>
<feature type="domain" description="Proteasome activator complex subunit 4-like HEAT repeat-like" evidence="1">
    <location>
        <begin position="1097"/>
        <end position="1251"/>
    </location>
</feature>
<keyword evidence="2" id="KW-0647">Proteasome</keyword>
<proteinExistence type="predicted"/>
<gene>
    <name evidence="2" type="ORF">M9Y10_009875</name>
</gene>
<evidence type="ECO:0000259" key="1">
    <source>
        <dbReference type="Pfam" id="PF23096"/>
    </source>
</evidence>
<dbReference type="InterPro" id="IPR055455">
    <property type="entry name" value="HEAT_PSME4"/>
</dbReference>
<dbReference type="InterPro" id="IPR035309">
    <property type="entry name" value="PSME4"/>
</dbReference>
<name>A0ABR2IQS4_9EUKA</name>
<dbReference type="PANTHER" id="PTHR32170:SF3">
    <property type="entry name" value="PROTEASOME ACTIVATOR COMPLEX SUBUNIT 4"/>
    <property type="match status" value="1"/>
</dbReference>
<reference evidence="2 3" key="1">
    <citation type="submission" date="2024-04" db="EMBL/GenBank/DDBJ databases">
        <title>Tritrichomonas musculus Genome.</title>
        <authorList>
            <person name="Alves-Ferreira E."/>
            <person name="Grigg M."/>
            <person name="Lorenzi H."/>
            <person name="Galac M."/>
        </authorList>
    </citation>
    <scope>NUCLEOTIDE SEQUENCE [LARGE SCALE GENOMIC DNA]</scope>
    <source>
        <strain evidence="2 3">EAF2021</strain>
    </source>
</reference>
<dbReference type="SUPFAM" id="SSF48371">
    <property type="entry name" value="ARM repeat"/>
    <property type="match status" value="2"/>
</dbReference>
<sequence length="1599" mass="184123">MSIIDSKRAESIARVLPQCVKDEIKEQQPIWKKELLEKLPIALSGNDYRAIRLWLADLDLYNSSEVFTFTKSEVEQILQILFDFIVSMRFLQYSITAINIFNDIIESIYEPLDICFDWRKIYNVIYTLSISHTKIKKRSTPNNYIPSIVTFAVSCNKYFKPDTTDQLLSEWKTLIDPQTPLITISSSLVCLFMPVNHNKHSLWFDYLIDVWSLFPSVIYNSIFLPLYVRLSAQCIPDFDWSPYIPFFFQKLSLFIGVPISPIDQETDSRASFSVGSSEFMFVEPMSANDLSCQFSILIVRLLSTSAKEVVKDHLYRLIHLLEPLHSPIPETSNPNTIAQAIIFLNALVASYSQRVKADRRKKLPIPALTPEDHLWFVNLILPSYILELYHDDSSCEQLGQLVQLAPECVIPPVYEAFMRLSEYAHLKAPALRAISAIAPTILVTGIQQSDFLNVFIDFADDITAMDIEKSQWIFTLFEAVLWSKRMDDTMSSWALTIVRRCIEFATTAVSDDFNDSLDSMELLLSALSVSIDSNLRETIDGIIEENIEVLPIQNISRFVDSFTPECLCKRCFNEVTERNLVIMKCLVRSSKTFTYRHEEEIQKMIFDGLNNPLKKVRHESCVLLKWILSFHSLVFCFFPERQGVCEVTEDSVEWHIPTPEDYSMTCQIVDKCIPIMDEMFSKKADKKSMKTAVEMAYYLLKGIVGAVSPTHFKKKEVPPLFDSPSFHFKTSVDLSKRLEKVADWLLSITEMNLHEDISASILKCYGVIITTVDPIALRADSISERFDLVCGSTKQSILLPSAKAMFPNHHYWLALKLYSKLAQLVDLSFNELISKVVLKIFIYAASPLPEVRKQCESVMAQASIFYGNEIADLFPRMMDVFKDCFLLSDDSLATISIFMSDFIQVANPSTQFNLIGQIAITLCRQLPTEIPNDNLRELRNQIIKIIDSFDFSMPPLDSDELYEERKNIIYSSICRSDLYASSAETQNYAVALVCSVLIGKKPVLESDVFEFLSSMFVSDDLSVRNVSLQVFGCALEMLIPRVKYENRIEYPELTELNYDTFQFTDTKVKLIKKKSSRPLTKEESFDEKVVQQYFPDDYENRVEINKTLYKVFFDDNSSFVYKFCCLFANSQVHDEECFSLEKYSFWVSLVRFFGPPMMLKLIEIATEFLNKEPQLAYLFTASEMVAAVICATIYFKFNDFKIIFDPLFKFLRQAMCGPESDTSFSWFIVLFGVLSDSDPRRYFWLFDFLRGLHPEHDVQVKSKYIRQDTEICLILFFSSVRDIILMDSILSSRLPIYFDPETLETTRSSVVQILLSLARACCRFPSSLEWINLMKNVFNQYILKTDAKFFARWISEQFLQINFGSLVVAPFCTDKLRDFVMIEISNDDDTMSLLNAGIVGLLRTNLFFGCPSKEMVNEKIKDIIEKLNPSNLPWTKQVLMISLFIELTKEMFYYISPEIVDYIIHDVALPALEHPNADVQDTASVLLSFLLRTFVSKREQVPQFVEAFTQKLNNGENRLGAAKGLFAVIWSTTIFDDVPQYIIDSFSALTSRYWNDSVLEDQINQFLGEFKNTHEDNFTEKARQLLSPFTSNIMPSYIS</sequence>
<organism evidence="2 3">
    <name type="scientific">Tritrichomonas musculus</name>
    <dbReference type="NCBI Taxonomy" id="1915356"/>
    <lineage>
        <taxon>Eukaryota</taxon>
        <taxon>Metamonada</taxon>
        <taxon>Parabasalia</taxon>
        <taxon>Tritrichomonadida</taxon>
        <taxon>Tritrichomonadidae</taxon>
        <taxon>Tritrichomonas</taxon>
    </lineage>
</organism>
<dbReference type="GO" id="GO:0000502">
    <property type="term" value="C:proteasome complex"/>
    <property type="evidence" value="ECO:0007669"/>
    <property type="project" value="UniProtKB-KW"/>
</dbReference>
<comment type="caution">
    <text evidence="2">The sequence shown here is derived from an EMBL/GenBank/DDBJ whole genome shotgun (WGS) entry which is preliminary data.</text>
</comment>
<accession>A0ABR2IQS4</accession>
<dbReference type="InterPro" id="IPR016024">
    <property type="entry name" value="ARM-type_fold"/>
</dbReference>
<protein>
    <submittedName>
        <fullName evidence="2">Proteasome activator BLM10</fullName>
    </submittedName>
</protein>
<dbReference type="PANTHER" id="PTHR32170">
    <property type="entry name" value="PROTEASOME ACTIVATOR COMPLEX SUBUNIT 4"/>
    <property type="match status" value="1"/>
</dbReference>
<dbReference type="Proteomes" id="UP001470230">
    <property type="component" value="Unassembled WGS sequence"/>
</dbReference>